<keyword evidence="2" id="KW-0812">Transmembrane</keyword>
<feature type="transmembrane region" description="Helical" evidence="2">
    <location>
        <begin position="118"/>
        <end position="145"/>
    </location>
</feature>
<dbReference type="STRING" id="580332.Slit_0308"/>
<evidence type="ECO:0000256" key="1">
    <source>
        <dbReference type="SAM" id="MobiDB-lite"/>
    </source>
</evidence>
<keyword evidence="4" id="KW-1185">Reference proteome</keyword>
<dbReference type="Proteomes" id="UP000001625">
    <property type="component" value="Chromosome"/>
</dbReference>
<keyword evidence="2" id="KW-1133">Transmembrane helix</keyword>
<organism evidence="3 4">
    <name type="scientific">Sideroxydans lithotrophicus (strain ES-1)</name>
    <dbReference type="NCBI Taxonomy" id="580332"/>
    <lineage>
        <taxon>Bacteria</taxon>
        <taxon>Pseudomonadati</taxon>
        <taxon>Pseudomonadota</taxon>
        <taxon>Betaproteobacteria</taxon>
        <taxon>Nitrosomonadales</taxon>
        <taxon>Gallionellaceae</taxon>
        <taxon>Sideroxydans</taxon>
    </lineage>
</organism>
<evidence type="ECO:0000313" key="4">
    <source>
        <dbReference type="Proteomes" id="UP000001625"/>
    </source>
</evidence>
<dbReference type="AlphaFoldDB" id="D5CLG2"/>
<feature type="region of interest" description="Disordered" evidence="1">
    <location>
        <begin position="1"/>
        <end position="64"/>
    </location>
</feature>
<dbReference type="EMBL" id="CP001965">
    <property type="protein sequence ID" value="ADE10550.1"/>
    <property type="molecule type" value="Genomic_DNA"/>
</dbReference>
<name>D5CLG2_SIDLE</name>
<evidence type="ECO:0000256" key="2">
    <source>
        <dbReference type="SAM" id="Phobius"/>
    </source>
</evidence>
<dbReference type="HOGENOM" id="CLU_1650980_0_0_4"/>
<protein>
    <submittedName>
        <fullName evidence="3">Uncharacterized protein</fullName>
    </submittedName>
</protein>
<keyword evidence="2" id="KW-0472">Membrane</keyword>
<accession>D5CLG2</accession>
<dbReference type="KEGG" id="slt:Slit_0308"/>
<feature type="transmembrane region" description="Helical" evidence="2">
    <location>
        <begin position="85"/>
        <end position="106"/>
    </location>
</feature>
<proteinExistence type="predicted"/>
<reference evidence="3 4" key="1">
    <citation type="submission" date="2010-03" db="EMBL/GenBank/DDBJ databases">
        <title>Complete sequence of Sideroxydans lithotrophicus ES-1.</title>
        <authorList>
            <consortium name="US DOE Joint Genome Institute"/>
            <person name="Lucas S."/>
            <person name="Copeland A."/>
            <person name="Lapidus A."/>
            <person name="Cheng J.-F."/>
            <person name="Bruce D."/>
            <person name="Goodwin L."/>
            <person name="Pitluck S."/>
            <person name="Munk A.C."/>
            <person name="Detter J.C."/>
            <person name="Han C."/>
            <person name="Tapia R."/>
            <person name="Larimer F."/>
            <person name="Land M."/>
            <person name="Hauser L."/>
            <person name="Kyrpides N."/>
            <person name="Ivanova N."/>
            <person name="Emerson D."/>
            <person name="Woyke T."/>
        </authorList>
    </citation>
    <scope>NUCLEOTIDE SEQUENCE [LARGE SCALE GENOMIC DNA]</scope>
    <source>
        <strain evidence="3 4">ES-1</strain>
    </source>
</reference>
<gene>
    <name evidence="3" type="ordered locus">Slit_0308</name>
</gene>
<sequence>MPDPRHVQGVGNIAPPANPMPPTGAGSFAQAQPPLTPVTAGSAGTPNPKARKPKGSTIQQVHGQRTVKQYPIQEPELEDLFKTGVAATILFSASAWLGNAFVSILVTLSLTTGLPDKIISLWSIISMVSAILAVILFVIGLFFVYNGKNKITAIKKDTTF</sequence>
<evidence type="ECO:0000313" key="3">
    <source>
        <dbReference type="EMBL" id="ADE10550.1"/>
    </source>
</evidence>